<reference evidence="10" key="2">
    <citation type="submission" date="2013-04" db="UniProtKB">
        <authorList>
            <consortium name="EnsemblPlants"/>
        </authorList>
    </citation>
    <scope>IDENTIFICATION</scope>
</reference>
<dbReference type="PROSITE" id="PS50016">
    <property type="entry name" value="ZF_PHD_2"/>
    <property type="match status" value="1"/>
</dbReference>
<evidence type="ECO:0000256" key="2">
    <source>
        <dbReference type="ARBA" id="ARBA00022723"/>
    </source>
</evidence>
<dbReference type="Gene3D" id="3.30.40.10">
    <property type="entry name" value="Zinc/RING finger domain, C3HC4 (zinc finger)"/>
    <property type="match status" value="1"/>
</dbReference>
<dbReference type="HOGENOM" id="CLU_010216_0_0_1"/>
<proteinExistence type="predicted"/>
<feature type="compositionally biased region" description="Basic and acidic residues" evidence="7">
    <location>
        <begin position="463"/>
        <end position="475"/>
    </location>
</feature>
<evidence type="ECO:0000256" key="5">
    <source>
        <dbReference type="ARBA" id="ARBA00023242"/>
    </source>
</evidence>
<dbReference type="GO" id="GO:0003714">
    <property type="term" value="F:transcription corepressor activity"/>
    <property type="evidence" value="ECO:0007669"/>
    <property type="project" value="InterPro"/>
</dbReference>
<dbReference type="InterPro" id="IPR000182">
    <property type="entry name" value="GNAT_dom"/>
</dbReference>
<dbReference type="Proteomes" id="UP000006038">
    <property type="component" value="Chromosome 1"/>
</dbReference>
<feature type="compositionally biased region" description="Low complexity" evidence="7">
    <location>
        <begin position="327"/>
        <end position="359"/>
    </location>
</feature>
<evidence type="ECO:0000313" key="11">
    <source>
        <dbReference type="Proteomes" id="UP000006038"/>
    </source>
</evidence>
<dbReference type="GO" id="GO:0005634">
    <property type="term" value="C:nucleus"/>
    <property type="evidence" value="ECO:0007669"/>
    <property type="project" value="UniProtKB-SubCell"/>
</dbReference>
<keyword evidence="11" id="KW-1185">Reference proteome</keyword>
<keyword evidence="5" id="KW-0539">Nucleus</keyword>
<accession>J3L868</accession>
<sequence>MSSAAAPARKENGAAPVSAAASNTFHVLNSGSGTAGRANAVVPYVQSPRALALRSPQVRAMTNYGAFPTTGASSAARPAMAGRTSTTIATPTPTPPHLIQQLMVLAGWTTRSPWLQNNYASMSPLGSPSFSSGRFSDPRVMPSTFAYRTPRASGGRVGGNGAVAGRGKQLAGTSRSLEIVAVDTGVGAGGGSCKNALPGGGHANAGVVVQRLAPVLAMPSAAAAGKGKEAAAPSTKGRGRKRAPPKASNDAAASDKKPRKRIKKEPPAGGKVAVVADVIILDDDVNLPGANPDARSNADDLDLKKAAAASPAAAPRPSKSRTRRKSTNAAAAPSARPSVAARKNNVAAAGTATSTATPPAAKKHTVLTWLIDTGFLKEKAKVFYVPEGGGAGEKVISGTVTKTGVRCRCCSTIVPVAVLEAHAGCEQPGRPWEKLLLMSGKPLVQCMQEAWAKERVSAMRAQEKARASLEQEKKSSQGRRKLAKQRKLPLLDRVVVCTSPPAKKRGGGKDCSDDACGVCADGGQLLCCDTCPSTFHPDCLAIQVPEGSWNCPFCRCMLCMANDVQGLSACQQCTRRYHQCCRPLQSPGYEIGPYCSQTCKKMSSQLADMIGVMNHTEDGFSWALLKIQKDELVTCDDMPVVLECNVKLAVALGVLNECFNPVQDRRTKIDMLHQAVYSLGSEFKRVSYEGFYTMVLEKDGEIISVALLRFHGRKLAEMPFAGTLPAYQKQGMMRRLVKVVEQVLASLKVENLVIPAVADLVETWKRSFSFRPVQAEVREEAKKLSLVVVTGTTLLQKPIALQQPAASGKGSSSKKHASAPATVTVTVTGTGSGSKEMTTMDRLTDDEMAFLEMTPLCSFTDLLAGGVYPPRFCGNGGVVTAPGCGLSAGEASGLRLIHSMK</sequence>
<dbReference type="Pfam" id="PF16135">
    <property type="entry name" value="TDBD"/>
    <property type="match status" value="1"/>
</dbReference>
<dbReference type="PANTHER" id="PTHR46309">
    <property type="entry name" value="PHD FINGER PROTEIN 12"/>
    <property type="match status" value="1"/>
</dbReference>
<feature type="region of interest" description="Disordered" evidence="7">
    <location>
        <begin position="805"/>
        <end position="838"/>
    </location>
</feature>
<dbReference type="Pfam" id="PF00628">
    <property type="entry name" value="PHD"/>
    <property type="match status" value="1"/>
</dbReference>
<evidence type="ECO:0008006" key="12">
    <source>
        <dbReference type="Google" id="ProtNLM"/>
    </source>
</evidence>
<dbReference type="CDD" id="cd15532">
    <property type="entry name" value="PHD2_CHD_II"/>
    <property type="match status" value="1"/>
</dbReference>
<dbReference type="EnsemblPlants" id="OB01G54240.1">
    <property type="protein sequence ID" value="OB01G54240.1"/>
    <property type="gene ID" value="OB01G54240"/>
</dbReference>
<dbReference type="CDD" id="cd04301">
    <property type="entry name" value="NAT_SF"/>
    <property type="match status" value="1"/>
</dbReference>
<dbReference type="SMART" id="SM00249">
    <property type="entry name" value="PHD"/>
    <property type="match status" value="1"/>
</dbReference>
<dbReference type="InterPro" id="IPR032308">
    <property type="entry name" value="TDBD"/>
</dbReference>
<feature type="region of interest" description="Disordered" evidence="7">
    <location>
        <begin position="306"/>
        <end position="359"/>
    </location>
</feature>
<dbReference type="SUPFAM" id="SSF57903">
    <property type="entry name" value="FYVE/PHD zinc finger"/>
    <property type="match status" value="1"/>
</dbReference>
<dbReference type="PANTHER" id="PTHR46309:SF21">
    <property type="entry name" value="ACYL-COA N-ACYLTRANSFERASE WITH RING_FYVE_PHD-TYPE ZINC FINGER PROTEIN"/>
    <property type="match status" value="1"/>
</dbReference>
<dbReference type="Gramene" id="OB01G54240.1">
    <property type="protein sequence ID" value="OB01G54240.1"/>
    <property type="gene ID" value="OB01G54240"/>
</dbReference>
<reference evidence="10" key="1">
    <citation type="journal article" date="2013" name="Nat. Commun.">
        <title>Whole-genome sequencing of Oryza brachyantha reveals mechanisms underlying Oryza genome evolution.</title>
        <authorList>
            <person name="Chen J."/>
            <person name="Huang Q."/>
            <person name="Gao D."/>
            <person name="Wang J."/>
            <person name="Lang Y."/>
            <person name="Liu T."/>
            <person name="Li B."/>
            <person name="Bai Z."/>
            <person name="Luis Goicoechea J."/>
            <person name="Liang C."/>
            <person name="Chen C."/>
            <person name="Zhang W."/>
            <person name="Sun S."/>
            <person name="Liao Y."/>
            <person name="Zhang X."/>
            <person name="Yang L."/>
            <person name="Song C."/>
            <person name="Wang M."/>
            <person name="Shi J."/>
            <person name="Liu G."/>
            <person name="Liu J."/>
            <person name="Zhou H."/>
            <person name="Zhou W."/>
            <person name="Yu Q."/>
            <person name="An N."/>
            <person name="Chen Y."/>
            <person name="Cai Q."/>
            <person name="Wang B."/>
            <person name="Liu B."/>
            <person name="Min J."/>
            <person name="Huang Y."/>
            <person name="Wu H."/>
            <person name="Li Z."/>
            <person name="Zhang Y."/>
            <person name="Yin Y."/>
            <person name="Song W."/>
            <person name="Jiang J."/>
            <person name="Jackson S.A."/>
            <person name="Wing R.A."/>
            <person name="Wang J."/>
            <person name="Chen M."/>
        </authorList>
    </citation>
    <scope>NUCLEOTIDE SEQUENCE [LARGE SCALE GENOMIC DNA]</scope>
    <source>
        <strain evidence="10">cv. IRGC 101232</strain>
    </source>
</reference>
<dbReference type="InterPro" id="IPR011011">
    <property type="entry name" value="Znf_FYVE_PHD"/>
</dbReference>
<dbReference type="Pfam" id="PF23209">
    <property type="entry name" value="IDM1_C"/>
    <property type="match status" value="1"/>
</dbReference>
<dbReference type="InterPro" id="IPR016181">
    <property type="entry name" value="Acyl_CoA_acyltransferase"/>
</dbReference>
<name>J3L868_ORYBR</name>
<dbReference type="OMA" id="MPSTFAY"/>
<dbReference type="SUPFAM" id="SSF55729">
    <property type="entry name" value="Acyl-CoA N-acyltransferases (Nat)"/>
    <property type="match status" value="1"/>
</dbReference>
<dbReference type="GO" id="GO:0006357">
    <property type="term" value="P:regulation of transcription by RNA polymerase II"/>
    <property type="evidence" value="ECO:0007669"/>
    <property type="project" value="TreeGrafter"/>
</dbReference>
<keyword evidence="4" id="KW-0862">Zinc</keyword>
<evidence type="ECO:0000256" key="4">
    <source>
        <dbReference type="ARBA" id="ARBA00022833"/>
    </source>
</evidence>
<dbReference type="InterPro" id="IPR042163">
    <property type="entry name" value="PHF12"/>
</dbReference>
<feature type="compositionally biased region" description="Low complexity" evidence="7">
    <location>
        <begin position="306"/>
        <end position="317"/>
    </location>
</feature>
<dbReference type="InterPro" id="IPR056511">
    <property type="entry name" value="IDM1_C"/>
</dbReference>
<evidence type="ECO:0000256" key="1">
    <source>
        <dbReference type="ARBA" id="ARBA00004123"/>
    </source>
</evidence>
<dbReference type="InterPro" id="IPR019786">
    <property type="entry name" value="Zinc_finger_PHD-type_CS"/>
</dbReference>
<protein>
    <recommendedName>
        <fullName evidence="12">PHD-type domain-containing protein</fullName>
    </recommendedName>
</protein>
<evidence type="ECO:0000259" key="8">
    <source>
        <dbReference type="PROSITE" id="PS50016"/>
    </source>
</evidence>
<dbReference type="InterPro" id="IPR019787">
    <property type="entry name" value="Znf_PHD-finger"/>
</dbReference>
<evidence type="ECO:0000259" key="9">
    <source>
        <dbReference type="PROSITE" id="PS51186"/>
    </source>
</evidence>
<dbReference type="eggNOG" id="ENOG502QRCD">
    <property type="taxonomic scope" value="Eukaryota"/>
</dbReference>
<evidence type="ECO:0000256" key="7">
    <source>
        <dbReference type="SAM" id="MobiDB-lite"/>
    </source>
</evidence>
<feature type="domain" description="PHD-type" evidence="8">
    <location>
        <begin position="513"/>
        <end position="557"/>
    </location>
</feature>
<evidence type="ECO:0000256" key="3">
    <source>
        <dbReference type="ARBA" id="ARBA00022771"/>
    </source>
</evidence>
<dbReference type="PROSITE" id="PS51186">
    <property type="entry name" value="GNAT"/>
    <property type="match status" value="1"/>
</dbReference>
<keyword evidence="3 6" id="KW-0863">Zinc-finger</keyword>
<dbReference type="GO" id="GO:0008270">
    <property type="term" value="F:zinc ion binding"/>
    <property type="evidence" value="ECO:0007669"/>
    <property type="project" value="UniProtKB-KW"/>
</dbReference>
<keyword evidence="2" id="KW-0479">Metal-binding</keyword>
<feature type="region of interest" description="Disordered" evidence="7">
    <location>
        <begin position="220"/>
        <end position="269"/>
    </location>
</feature>
<comment type="subcellular location">
    <subcellularLocation>
        <location evidence="1">Nucleus</location>
    </subcellularLocation>
</comment>
<feature type="compositionally biased region" description="Low complexity" evidence="7">
    <location>
        <begin position="818"/>
        <end position="829"/>
    </location>
</feature>
<dbReference type="InterPro" id="IPR013083">
    <property type="entry name" value="Znf_RING/FYVE/PHD"/>
</dbReference>
<organism evidence="10">
    <name type="scientific">Oryza brachyantha</name>
    <name type="common">malo sina</name>
    <dbReference type="NCBI Taxonomy" id="4533"/>
    <lineage>
        <taxon>Eukaryota</taxon>
        <taxon>Viridiplantae</taxon>
        <taxon>Streptophyta</taxon>
        <taxon>Embryophyta</taxon>
        <taxon>Tracheophyta</taxon>
        <taxon>Spermatophyta</taxon>
        <taxon>Magnoliopsida</taxon>
        <taxon>Liliopsida</taxon>
        <taxon>Poales</taxon>
        <taxon>Poaceae</taxon>
        <taxon>BOP clade</taxon>
        <taxon>Oryzoideae</taxon>
        <taxon>Oryzeae</taxon>
        <taxon>Oryzinae</taxon>
        <taxon>Oryza</taxon>
    </lineage>
</organism>
<evidence type="ECO:0000313" key="10">
    <source>
        <dbReference type="EnsemblPlants" id="OB01G54240.1"/>
    </source>
</evidence>
<evidence type="ECO:0000256" key="6">
    <source>
        <dbReference type="PROSITE-ProRule" id="PRU00146"/>
    </source>
</evidence>
<dbReference type="AlphaFoldDB" id="J3L868"/>
<dbReference type="Gene3D" id="3.40.630.30">
    <property type="match status" value="1"/>
</dbReference>
<feature type="domain" description="N-acetyltransferase" evidence="9">
    <location>
        <begin position="654"/>
        <end position="800"/>
    </location>
</feature>
<dbReference type="GO" id="GO:0016747">
    <property type="term" value="F:acyltransferase activity, transferring groups other than amino-acyl groups"/>
    <property type="evidence" value="ECO:0007669"/>
    <property type="project" value="InterPro"/>
</dbReference>
<feature type="region of interest" description="Disordered" evidence="7">
    <location>
        <begin position="463"/>
        <end position="484"/>
    </location>
</feature>
<dbReference type="PROSITE" id="PS01359">
    <property type="entry name" value="ZF_PHD_1"/>
    <property type="match status" value="1"/>
</dbReference>
<dbReference type="InterPro" id="IPR001965">
    <property type="entry name" value="Znf_PHD"/>
</dbReference>